<reference evidence="2" key="1">
    <citation type="journal article" date="2022" name="Mol. Ecol. Resour.">
        <title>The genomes of chicory, endive, great burdock and yacon provide insights into Asteraceae palaeo-polyploidization history and plant inulin production.</title>
        <authorList>
            <person name="Fan W."/>
            <person name="Wang S."/>
            <person name="Wang H."/>
            <person name="Wang A."/>
            <person name="Jiang F."/>
            <person name="Liu H."/>
            <person name="Zhao H."/>
            <person name="Xu D."/>
            <person name="Zhang Y."/>
        </authorList>
    </citation>
    <scope>NUCLEOTIDE SEQUENCE [LARGE SCALE GENOMIC DNA]</scope>
    <source>
        <strain evidence="2">cv. Punajuju</strain>
    </source>
</reference>
<keyword evidence="2" id="KW-1185">Reference proteome</keyword>
<accession>A0ACB8ZVA8</accession>
<proteinExistence type="predicted"/>
<dbReference type="Proteomes" id="UP001055811">
    <property type="component" value="Linkage Group LG08"/>
</dbReference>
<name>A0ACB8ZVA8_CICIN</name>
<sequence length="164" mass="18721">MNLCSVEHNPKSLKNLKTYGKYPFKISCDDNTVKMEIKEIEPIAFTYEVTFIESDIKWPSRWNTYMKIEVQKVKRYLTHHEDTQFHMIEEYSNSKLVVPDILHAPSNPTLFCVMVGNGVQIIGKMVVTIAFSALGFTTPASCSALVTRMLISYMFLGISVTEIL</sequence>
<dbReference type="EMBL" id="CM042016">
    <property type="protein sequence ID" value="KAI3701148.1"/>
    <property type="molecule type" value="Genomic_DNA"/>
</dbReference>
<protein>
    <submittedName>
        <fullName evidence="1">Uncharacterized protein</fullName>
    </submittedName>
</protein>
<reference evidence="1 2" key="2">
    <citation type="journal article" date="2022" name="Mol. Ecol. Resour.">
        <title>The genomes of chicory, endive, great burdock and yacon provide insights into Asteraceae paleo-polyploidization history and plant inulin production.</title>
        <authorList>
            <person name="Fan W."/>
            <person name="Wang S."/>
            <person name="Wang H."/>
            <person name="Wang A."/>
            <person name="Jiang F."/>
            <person name="Liu H."/>
            <person name="Zhao H."/>
            <person name="Xu D."/>
            <person name="Zhang Y."/>
        </authorList>
    </citation>
    <scope>NUCLEOTIDE SEQUENCE [LARGE SCALE GENOMIC DNA]</scope>
    <source>
        <strain evidence="2">cv. Punajuju</strain>
        <tissue evidence="1">Leaves</tissue>
    </source>
</reference>
<evidence type="ECO:0000313" key="2">
    <source>
        <dbReference type="Proteomes" id="UP001055811"/>
    </source>
</evidence>
<evidence type="ECO:0000313" key="1">
    <source>
        <dbReference type="EMBL" id="KAI3701148.1"/>
    </source>
</evidence>
<organism evidence="1 2">
    <name type="scientific">Cichorium intybus</name>
    <name type="common">Chicory</name>
    <dbReference type="NCBI Taxonomy" id="13427"/>
    <lineage>
        <taxon>Eukaryota</taxon>
        <taxon>Viridiplantae</taxon>
        <taxon>Streptophyta</taxon>
        <taxon>Embryophyta</taxon>
        <taxon>Tracheophyta</taxon>
        <taxon>Spermatophyta</taxon>
        <taxon>Magnoliopsida</taxon>
        <taxon>eudicotyledons</taxon>
        <taxon>Gunneridae</taxon>
        <taxon>Pentapetalae</taxon>
        <taxon>asterids</taxon>
        <taxon>campanulids</taxon>
        <taxon>Asterales</taxon>
        <taxon>Asteraceae</taxon>
        <taxon>Cichorioideae</taxon>
        <taxon>Cichorieae</taxon>
        <taxon>Cichoriinae</taxon>
        <taxon>Cichorium</taxon>
    </lineage>
</organism>
<comment type="caution">
    <text evidence="1">The sequence shown here is derived from an EMBL/GenBank/DDBJ whole genome shotgun (WGS) entry which is preliminary data.</text>
</comment>
<gene>
    <name evidence="1" type="ORF">L2E82_45793</name>
</gene>